<gene>
    <name evidence="2" type="ORF">F2Q69_00032689</name>
</gene>
<protein>
    <submittedName>
        <fullName evidence="2">Uncharacterized protein</fullName>
    </submittedName>
</protein>
<name>A0A8S9SIM1_BRACR</name>
<dbReference type="EMBL" id="QGKX02000004">
    <property type="protein sequence ID" value="KAF3601286.1"/>
    <property type="molecule type" value="Genomic_DNA"/>
</dbReference>
<evidence type="ECO:0000313" key="3">
    <source>
        <dbReference type="Proteomes" id="UP000712600"/>
    </source>
</evidence>
<dbReference type="Proteomes" id="UP000712600">
    <property type="component" value="Unassembled WGS sequence"/>
</dbReference>
<evidence type="ECO:0000256" key="1">
    <source>
        <dbReference type="SAM" id="MobiDB-lite"/>
    </source>
</evidence>
<comment type="caution">
    <text evidence="2">The sequence shown here is derived from an EMBL/GenBank/DDBJ whole genome shotgun (WGS) entry which is preliminary data.</text>
</comment>
<reference evidence="2" key="1">
    <citation type="submission" date="2019-12" db="EMBL/GenBank/DDBJ databases">
        <title>Genome sequencing and annotation of Brassica cretica.</title>
        <authorList>
            <person name="Studholme D.J."/>
            <person name="Sarris P."/>
        </authorList>
    </citation>
    <scope>NUCLEOTIDE SEQUENCE</scope>
    <source>
        <strain evidence="2">PFS-109/04</strain>
        <tissue evidence="2">Leaf</tissue>
    </source>
</reference>
<proteinExistence type="predicted"/>
<evidence type="ECO:0000313" key="2">
    <source>
        <dbReference type="EMBL" id="KAF3601286.1"/>
    </source>
</evidence>
<organism evidence="2 3">
    <name type="scientific">Brassica cretica</name>
    <name type="common">Mustard</name>
    <dbReference type="NCBI Taxonomy" id="69181"/>
    <lineage>
        <taxon>Eukaryota</taxon>
        <taxon>Viridiplantae</taxon>
        <taxon>Streptophyta</taxon>
        <taxon>Embryophyta</taxon>
        <taxon>Tracheophyta</taxon>
        <taxon>Spermatophyta</taxon>
        <taxon>Magnoliopsida</taxon>
        <taxon>eudicotyledons</taxon>
        <taxon>Gunneridae</taxon>
        <taxon>Pentapetalae</taxon>
        <taxon>rosids</taxon>
        <taxon>malvids</taxon>
        <taxon>Brassicales</taxon>
        <taxon>Brassicaceae</taxon>
        <taxon>Brassiceae</taxon>
        <taxon>Brassica</taxon>
    </lineage>
</organism>
<accession>A0A8S9SIM1</accession>
<dbReference type="AlphaFoldDB" id="A0A8S9SIM1"/>
<feature type="region of interest" description="Disordered" evidence="1">
    <location>
        <begin position="1"/>
        <end position="50"/>
    </location>
</feature>
<sequence length="69" mass="7951">MTQQQSEKAKIQRGPSGRRYAPPRAVQAGSKQAQSRRLGREKGIDKEEEQEIRNNFIQTLFKDLSSYMP</sequence>